<dbReference type="RefSeq" id="WP_344616857.1">
    <property type="nucleotide sequence ID" value="NZ_BAAARV010000069.1"/>
</dbReference>
<evidence type="ECO:0000313" key="3">
    <source>
        <dbReference type="Proteomes" id="UP001501444"/>
    </source>
</evidence>
<proteinExistence type="predicted"/>
<keyword evidence="1" id="KW-0732">Signal</keyword>
<name>A0ABP5U5F1_9ACTN</name>
<accession>A0ABP5U5F1</accession>
<comment type="caution">
    <text evidence="2">The sequence shown here is derived from an EMBL/GenBank/DDBJ whole genome shotgun (WGS) entry which is preliminary data.</text>
</comment>
<protein>
    <submittedName>
        <fullName evidence="2">Uncharacterized protein</fullName>
    </submittedName>
</protein>
<dbReference type="Proteomes" id="UP001501444">
    <property type="component" value="Unassembled WGS sequence"/>
</dbReference>
<organism evidence="2 3">
    <name type="scientific">Dactylosporangium salmoneum</name>
    <dbReference type="NCBI Taxonomy" id="53361"/>
    <lineage>
        <taxon>Bacteria</taxon>
        <taxon>Bacillati</taxon>
        <taxon>Actinomycetota</taxon>
        <taxon>Actinomycetes</taxon>
        <taxon>Micromonosporales</taxon>
        <taxon>Micromonosporaceae</taxon>
        <taxon>Dactylosporangium</taxon>
    </lineage>
</organism>
<feature type="signal peptide" evidence="1">
    <location>
        <begin position="1"/>
        <end position="26"/>
    </location>
</feature>
<evidence type="ECO:0000313" key="2">
    <source>
        <dbReference type="EMBL" id="GAA2369446.1"/>
    </source>
</evidence>
<feature type="chain" id="PRO_5045274011" evidence="1">
    <location>
        <begin position="27"/>
        <end position="180"/>
    </location>
</feature>
<sequence length="180" mass="18587">MAVASSGAASSSLLLLLLAAASQVGAWCGVVGLPSLNPVLAAEMGVVLDRLALLPDVGAEWTSAVAALLDGLDVVVVATSQVPSADLCGRLAARARQRGSVLVPFGGWSQPDVVLHAEAGVWEGWSRAAAGCSAVRYRWWRTGAVGRRARGGQRCGCRDPLVSMHSCGRSALLRRNRCGG</sequence>
<reference evidence="3" key="1">
    <citation type="journal article" date="2019" name="Int. J. Syst. Evol. Microbiol.">
        <title>The Global Catalogue of Microorganisms (GCM) 10K type strain sequencing project: providing services to taxonomists for standard genome sequencing and annotation.</title>
        <authorList>
            <consortium name="The Broad Institute Genomics Platform"/>
            <consortium name="The Broad Institute Genome Sequencing Center for Infectious Disease"/>
            <person name="Wu L."/>
            <person name="Ma J."/>
        </authorList>
    </citation>
    <scope>NUCLEOTIDE SEQUENCE [LARGE SCALE GENOMIC DNA]</scope>
    <source>
        <strain evidence="3">JCM 3272</strain>
    </source>
</reference>
<evidence type="ECO:0000256" key="1">
    <source>
        <dbReference type="SAM" id="SignalP"/>
    </source>
</evidence>
<gene>
    <name evidence="2" type="ORF">GCM10010170_069850</name>
</gene>
<dbReference type="EMBL" id="BAAARV010000069">
    <property type="protein sequence ID" value="GAA2369446.1"/>
    <property type="molecule type" value="Genomic_DNA"/>
</dbReference>
<keyword evidence="3" id="KW-1185">Reference proteome</keyword>